<dbReference type="InterPro" id="IPR007219">
    <property type="entry name" value="XnlR_reg_dom"/>
</dbReference>
<evidence type="ECO:0000256" key="5">
    <source>
        <dbReference type="ARBA" id="ARBA00022833"/>
    </source>
</evidence>
<evidence type="ECO:0000256" key="2">
    <source>
        <dbReference type="ARBA" id="ARBA00022723"/>
    </source>
</evidence>
<evidence type="ECO:0000256" key="8">
    <source>
        <dbReference type="ARBA" id="ARBA00023242"/>
    </source>
</evidence>
<evidence type="ECO:0000256" key="6">
    <source>
        <dbReference type="ARBA" id="ARBA00023015"/>
    </source>
</evidence>
<evidence type="ECO:0000259" key="9">
    <source>
        <dbReference type="Pfam" id="PF04082"/>
    </source>
</evidence>
<dbReference type="GO" id="GO:0005634">
    <property type="term" value="C:nucleus"/>
    <property type="evidence" value="ECO:0007669"/>
    <property type="project" value="UniProtKB-SubCell"/>
</dbReference>
<dbReference type="PANTHER" id="PTHR40626">
    <property type="entry name" value="MIP31509P"/>
    <property type="match status" value="1"/>
</dbReference>
<evidence type="ECO:0000256" key="7">
    <source>
        <dbReference type="ARBA" id="ARBA00023163"/>
    </source>
</evidence>
<accession>A0A5N6UF05</accession>
<dbReference type="Pfam" id="PF04082">
    <property type="entry name" value="Fungal_trans"/>
    <property type="match status" value="1"/>
</dbReference>
<evidence type="ECO:0000256" key="4">
    <source>
        <dbReference type="ARBA" id="ARBA00022771"/>
    </source>
</evidence>
<keyword evidence="2" id="KW-0479">Metal-binding</keyword>
<comment type="subcellular location">
    <subcellularLocation>
        <location evidence="1">Nucleus</location>
    </subcellularLocation>
</comment>
<dbReference type="GO" id="GO:0000981">
    <property type="term" value="F:DNA-binding transcription factor activity, RNA polymerase II-specific"/>
    <property type="evidence" value="ECO:0007669"/>
    <property type="project" value="InterPro"/>
</dbReference>
<evidence type="ECO:0000256" key="1">
    <source>
        <dbReference type="ARBA" id="ARBA00004123"/>
    </source>
</evidence>
<dbReference type="GO" id="GO:0006351">
    <property type="term" value="P:DNA-templated transcription"/>
    <property type="evidence" value="ECO:0007669"/>
    <property type="project" value="InterPro"/>
</dbReference>
<keyword evidence="7" id="KW-0804">Transcription</keyword>
<dbReference type="GO" id="GO:0000785">
    <property type="term" value="C:chromatin"/>
    <property type="evidence" value="ECO:0007669"/>
    <property type="project" value="TreeGrafter"/>
</dbReference>
<evidence type="ECO:0000313" key="11">
    <source>
        <dbReference type="Proteomes" id="UP000326950"/>
    </source>
</evidence>
<keyword evidence="4" id="KW-0863">Zinc-finger</keyword>
<feature type="domain" description="Xylanolytic transcriptional activator regulatory" evidence="9">
    <location>
        <begin position="141"/>
        <end position="326"/>
    </location>
</feature>
<keyword evidence="5" id="KW-0862">Zinc</keyword>
<dbReference type="InterPro" id="IPR051059">
    <property type="entry name" value="VerF-like"/>
</dbReference>
<dbReference type="PANTHER" id="PTHR40626:SF14">
    <property type="entry name" value="C2H2 TYPE ZINC FINGER DOMAIN PROTEIN (AFU_ORTHOLOGUE AFUA_1G02360)"/>
    <property type="match status" value="1"/>
</dbReference>
<name>A0A5N6UF05_ASPTM</name>
<keyword evidence="3" id="KW-0677">Repeat</keyword>
<organism evidence="10 11">
    <name type="scientific">Aspergillus tamarii</name>
    <dbReference type="NCBI Taxonomy" id="41984"/>
    <lineage>
        <taxon>Eukaryota</taxon>
        <taxon>Fungi</taxon>
        <taxon>Dikarya</taxon>
        <taxon>Ascomycota</taxon>
        <taxon>Pezizomycotina</taxon>
        <taxon>Eurotiomycetes</taxon>
        <taxon>Eurotiomycetidae</taxon>
        <taxon>Eurotiales</taxon>
        <taxon>Aspergillaceae</taxon>
        <taxon>Aspergillus</taxon>
        <taxon>Aspergillus subgen. Circumdati</taxon>
    </lineage>
</organism>
<evidence type="ECO:0000313" key="10">
    <source>
        <dbReference type="EMBL" id="KAE8157194.1"/>
    </source>
</evidence>
<dbReference type="GO" id="GO:0000978">
    <property type="term" value="F:RNA polymerase II cis-regulatory region sequence-specific DNA binding"/>
    <property type="evidence" value="ECO:0007669"/>
    <property type="project" value="InterPro"/>
</dbReference>
<gene>
    <name evidence="10" type="ORF">BDV40DRAFT_305345</name>
</gene>
<reference evidence="10 11" key="1">
    <citation type="submission" date="2019-04" db="EMBL/GenBank/DDBJ databases">
        <title>Friends and foes A comparative genomics study of 23 Aspergillus species from section Flavi.</title>
        <authorList>
            <consortium name="DOE Joint Genome Institute"/>
            <person name="Kjaerbolling I."/>
            <person name="Vesth T."/>
            <person name="Frisvad J.C."/>
            <person name="Nybo J.L."/>
            <person name="Theobald S."/>
            <person name="Kildgaard S."/>
            <person name="Isbrandt T."/>
            <person name="Kuo A."/>
            <person name="Sato A."/>
            <person name="Lyhne E.K."/>
            <person name="Kogle M.E."/>
            <person name="Wiebenga A."/>
            <person name="Kun R.S."/>
            <person name="Lubbers R.J."/>
            <person name="Makela M.R."/>
            <person name="Barry K."/>
            <person name="Chovatia M."/>
            <person name="Clum A."/>
            <person name="Daum C."/>
            <person name="Haridas S."/>
            <person name="He G."/>
            <person name="LaButti K."/>
            <person name="Lipzen A."/>
            <person name="Mondo S."/>
            <person name="Riley R."/>
            <person name="Salamov A."/>
            <person name="Simmons B.A."/>
            <person name="Magnuson J.K."/>
            <person name="Henrissat B."/>
            <person name="Mortensen U.H."/>
            <person name="Larsen T.O."/>
            <person name="Devries R.P."/>
            <person name="Grigoriev I.V."/>
            <person name="Machida M."/>
            <person name="Baker S.E."/>
            <person name="Andersen M.R."/>
        </authorList>
    </citation>
    <scope>NUCLEOTIDE SEQUENCE [LARGE SCALE GENOMIC DNA]</scope>
    <source>
        <strain evidence="10 11">CBS 117626</strain>
    </source>
</reference>
<keyword evidence="6" id="KW-0805">Transcription regulation</keyword>
<dbReference type="EMBL" id="ML738731">
    <property type="protein sequence ID" value="KAE8157194.1"/>
    <property type="molecule type" value="Genomic_DNA"/>
</dbReference>
<dbReference type="GO" id="GO:0008270">
    <property type="term" value="F:zinc ion binding"/>
    <property type="evidence" value="ECO:0007669"/>
    <property type="project" value="UniProtKB-KW"/>
</dbReference>
<sequence length="614" mass="66876">MAPMPSPKISPNHAQTGVIHQSELAEHHKSMPENQPLAISLPGPSFESIHLSPTNPDAHLPWVHADLENLISLPLVDPLGSLLGTSSFSEQVDLSTTDTTANAGETAGSQICGFINEISQNLNSDFFAEKITTPFVEACLFEIMHGPCLPVIHIPTFSIMNCIPPLVLNILALGSLSVCQPRAREKGEMLWRLAHTAVATSWQTLISVKGSKDSCDGIQLLLTGLLGQTYALLSDNSRIRTTAFVFHGDTVGIDASDSEKKIIWEAWAAQEVQRRAILGHYILDGFIAQDSGSPSSARHVINQLAISSSDAPWGATTADDWIRAMHATKMSNCSVSEAFRRICGSQYRQFPLQLSPFSILVVLEGLQALISELHEVGDSSIGVVSWQEVMQGLINIYSVNISTIPATTGLRVGTAIQWHAVCIETSISSTALYCALCNNFGLPQLIAGISPDAAGQDMDIESWSKSSKAVRSLLHASTIVDLLRDVTLGSMHAIHLPSAVFSSAIIHIALCLYHEGELRIPRSWLWRDVYASEVGEQLPLGANDEQEPVTDFALGRDNFGKPTQLLQDVNFLQLILKMMASRWGVSQQMEAMVGHLEGLAQERLGMRHYENLPM</sequence>
<keyword evidence="11" id="KW-1185">Reference proteome</keyword>
<dbReference type="AlphaFoldDB" id="A0A5N6UF05"/>
<evidence type="ECO:0000256" key="3">
    <source>
        <dbReference type="ARBA" id="ARBA00022737"/>
    </source>
</evidence>
<dbReference type="OrthoDB" id="3945418at2759"/>
<keyword evidence="8" id="KW-0539">Nucleus</keyword>
<proteinExistence type="predicted"/>
<protein>
    <recommendedName>
        <fullName evidence="9">Xylanolytic transcriptional activator regulatory domain-containing protein</fullName>
    </recommendedName>
</protein>
<dbReference type="Proteomes" id="UP000326950">
    <property type="component" value="Unassembled WGS sequence"/>
</dbReference>